<protein>
    <submittedName>
        <fullName evidence="2">Uncharacterized protein</fullName>
    </submittedName>
</protein>
<accession>A0ABR5T6D8</accession>
<dbReference type="Proteomes" id="UP000070255">
    <property type="component" value="Unassembled WGS sequence"/>
</dbReference>
<feature type="region of interest" description="Disordered" evidence="1">
    <location>
        <begin position="34"/>
        <end position="68"/>
    </location>
</feature>
<gene>
    <name evidence="2" type="ORF">WS72_28690</name>
</gene>
<name>A0ABR5T6D8_9BURK</name>
<keyword evidence="3" id="KW-1185">Reference proteome</keyword>
<comment type="caution">
    <text evidence="2">The sequence shown here is derived from an EMBL/GenBank/DDBJ whole genome shotgun (WGS) entry which is preliminary data.</text>
</comment>
<evidence type="ECO:0000256" key="1">
    <source>
        <dbReference type="SAM" id="MobiDB-lite"/>
    </source>
</evidence>
<sequence>MNQRAARRSDDAHGMGRIVIDSFVPFTIVAAGTPHAGTDAEATPAIGRTRRESGLTRRAGSIVPHGPA</sequence>
<dbReference type="EMBL" id="LNJQ01000004">
    <property type="protein sequence ID" value="KWZ38783.1"/>
    <property type="molecule type" value="Genomic_DNA"/>
</dbReference>
<evidence type="ECO:0000313" key="3">
    <source>
        <dbReference type="Proteomes" id="UP000070255"/>
    </source>
</evidence>
<proteinExistence type="predicted"/>
<organism evidence="2 3">
    <name type="scientific">Burkholderia savannae</name>
    <dbReference type="NCBI Taxonomy" id="1637837"/>
    <lineage>
        <taxon>Bacteria</taxon>
        <taxon>Pseudomonadati</taxon>
        <taxon>Pseudomonadota</taxon>
        <taxon>Betaproteobacteria</taxon>
        <taxon>Burkholderiales</taxon>
        <taxon>Burkholderiaceae</taxon>
        <taxon>Burkholderia</taxon>
        <taxon>pseudomallei group</taxon>
    </lineage>
</organism>
<evidence type="ECO:0000313" key="2">
    <source>
        <dbReference type="EMBL" id="KWZ38783.1"/>
    </source>
</evidence>
<dbReference type="RefSeq" id="WP_038752816.1">
    <property type="nucleotide sequence ID" value="NZ_CP013418.1"/>
</dbReference>
<reference evidence="2 3" key="1">
    <citation type="submission" date="2015-11" db="EMBL/GenBank/DDBJ databases">
        <authorList>
            <person name="Sahl J."/>
            <person name="Wagner D."/>
            <person name="Keim P."/>
        </authorList>
    </citation>
    <scope>NUCLEOTIDE SEQUENCE [LARGE SCALE GENOMIC DNA]</scope>
    <source>
        <strain evidence="2 3">BDU18</strain>
    </source>
</reference>